<feature type="compositionally biased region" description="Polar residues" evidence="7">
    <location>
        <begin position="196"/>
        <end position="210"/>
    </location>
</feature>
<keyword evidence="11" id="KW-1185">Reference proteome</keyword>
<dbReference type="InterPro" id="IPR036412">
    <property type="entry name" value="HAD-like_sf"/>
</dbReference>
<dbReference type="PROSITE" id="PS50969">
    <property type="entry name" value="FCP1"/>
    <property type="match status" value="1"/>
</dbReference>
<feature type="compositionally biased region" description="Basic and acidic residues" evidence="7">
    <location>
        <begin position="731"/>
        <end position="741"/>
    </location>
</feature>
<evidence type="ECO:0000256" key="6">
    <source>
        <dbReference type="RuleBase" id="RU366066"/>
    </source>
</evidence>
<dbReference type="InterPro" id="IPR039189">
    <property type="entry name" value="Fcp1"/>
</dbReference>
<dbReference type="CDD" id="cd07521">
    <property type="entry name" value="HAD_FCP1-like"/>
    <property type="match status" value="1"/>
</dbReference>
<comment type="function">
    <text evidence="6">This promotes the activity of RNA polymerase II.</text>
</comment>
<comment type="subcellular location">
    <subcellularLocation>
        <location evidence="1 6">Nucleus</location>
    </subcellularLocation>
</comment>
<dbReference type="EMBL" id="KN880485">
    <property type="protein sequence ID" value="KIY69388.1"/>
    <property type="molecule type" value="Genomic_DNA"/>
</dbReference>
<feature type="region of interest" description="Disordered" evidence="7">
    <location>
        <begin position="366"/>
        <end position="397"/>
    </location>
</feature>
<comment type="catalytic activity">
    <reaction evidence="5 6">
        <text>O-phospho-L-threonyl-[protein] + H2O = L-threonyl-[protein] + phosphate</text>
        <dbReference type="Rhea" id="RHEA:47004"/>
        <dbReference type="Rhea" id="RHEA-COMP:11060"/>
        <dbReference type="Rhea" id="RHEA-COMP:11605"/>
        <dbReference type="ChEBI" id="CHEBI:15377"/>
        <dbReference type="ChEBI" id="CHEBI:30013"/>
        <dbReference type="ChEBI" id="CHEBI:43474"/>
        <dbReference type="ChEBI" id="CHEBI:61977"/>
        <dbReference type="EC" id="3.1.3.16"/>
    </reaction>
</comment>
<dbReference type="InterPro" id="IPR011947">
    <property type="entry name" value="FCP1_euk"/>
</dbReference>
<dbReference type="Proteomes" id="UP000054007">
    <property type="component" value="Unassembled WGS sequence"/>
</dbReference>
<dbReference type="PANTHER" id="PTHR23081:SF36">
    <property type="entry name" value="RNA POLYMERASE II SUBUNIT A C-TERMINAL DOMAIN PHOSPHATASE"/>
    <property type="match status" value="1"/>
</dbReference>
<dbReference type="PANTHER" id="PTHR23081">
    <property type="entry name" value="RNA POLYMERASE II CTD PHOSPHATASE"/>
    <property type="match status" value="1"/>
</dbReference>
<keyword evidence="3 6" id="KW-0539">Nucleus</keyword>
<comment type="catalytic activity">
    <reaction evidence="4 6">
        <text>O-phospho-L-seryl-[protein] + H2O = L-seryl-[protein] + phosphate</text>
        <dbReference type="Rhea" id="RHEA:20629"/>
        <dbReference type="Rhea" id="RHEA-COMP:9863"/>
        <dbReference type="Rhea" id="RHEA-COMP:11604"/>
        <dbReference type="ChEBI" id="CHEBI:15377"/>
        <dbReference type="ChEBI" id="CHEBI:29999"/>
        <dbReference type="ChEBI" id="CHEBI:43474"/>
        <dbReference type="ChEBI" id="CHEBI:83421"/>
        <dbReference type="EC" id="3.1.3.16"/>
    </reaction>
</comment>
<dbReference type="InterPro" id="IPR036420">
    <property type="entry name" value="BRCT_dom_sf"/>
</dbReference>
<feature type="domain" description="BRCT" evidence="8">
    <location>
        <begin position="505"/>
        <end position="597"/>
    </location>
</feature>
<dbReference type="SUPFAM" id="SSF52113">
    <property type="entry name" value="BRCT domain"/>
    <property type="match status" value="1"/>
</dbReference>
<feature type="domain" description="FCP1 homology" evidence="9">
    <location>
        <begin position="155"/>
        <end position="371"/>
    </location>
</feature>
<evidence type="ECO:0000256" key="5">
    <source>
        <dbReference type="ARBA" id="ARBA00048336"/>
    </source>
</evidence>
<dbReference type="OrthoDB" id="10249888at2759"/>
<dbReference type="GO" id="GO:0008420">
    <property type="term" value="F:RNA polymerase II CTD heptapeptide repeat phosphatase activity"/>
    <property type="evidence" value="ECO:0007669"/>
    <property type="project" value="UniProtKB-UniRule"/>
</dbReference>
<proteinExistence type="predicted"/>
<sequence length="741" mass="82284">MDELTKVDLPEILPFPIRIATIDAPLNSKICRGTRLFTYSFKYTPRGGEIAEVRFGTWDSTLEGELVSYNFKVGDVIDRASKQRKGATVIREPCKHSIQHGGLCAFCGKDMTISDYLDYSDAARASIQITHEANGPTVSYEEAVRIEGESANKLLKAKKLSLIVDLDQTMVHATVDPTVGEWIAEGRAWEERQKARATTESTTPPGSPNATEDECNPNWEALKDVREFRLGNEVVGQFKKRNQAVEDDGCMYFIKPRPGWKEFLRDMAFKYEMHVYTMGTRAYAEKVCAAIDPDGSIFRGRILSRDESGSLTSKSLQRLFPTDTSMVVIIDDRGDVWEWSPNLVKVAPYDFFVGIGDINSAFLPKQSIPNSPASPPKPKQTAQSPTPEETSAAEAEQKAMITQNSIALEAQVEERPLAKAQEQLGAEGDTNPSGGLSEATTPEAPQSPGRKGKALLKNDDTELERVRQRLEEVHERFYKEYDRLLKEGGESRVEVCNVKDIIPFMRTKALRGVNIVFSSMFPLDVEPRTTDIWKMATAYGAQCSVELSSKVTHVVAGKQGTEKVNNALRRGIKVVWPQWLSECVNTWSKADETPFLLDPAAAERLDALTHGVISKDKHHPLDVIDEPTTLLLSGVDWATTDKEVDEAMAESDDDEEEPEKTGWATEDESSPPTPKGRRSKSPASQPVSDSPTGKRETQNGEESEGDARVLLGHRKGSDQEVQRLCLTPNLHQERNARSAQP</sequence>
<dbReference type="InterPro" id="IPR001357">
    <property type="entry name" value="BRCT_dom"/>
</dbReference>
<evidence type="ECO:0000259" key="9">
    <source>
        <dbReference type="PROSITE" id="PS50969"/>
    </source>
</evidence>
<evidence type="ECO:0000256" key="4">
    <source>
        <dbReference type="ARBA" id="ARBA00047761"/>
    </source>
</evidence>
<protein>
    <recommendedName>
        <fullName evidence="6">RNA polymerase II subunit A C-terminal domain phosphatase</fullName>
        <ecNumber evidence="6">3.1.3.16</ecNumber>
    </recommendedName>
</protein>
<dbReference type="SMART" id="SM00292">
    <property type="entry name" value="BRCT"/>
    <property type="match status" value="1"/>
</dbReference>
<dbReference type="EC" id="3.1.3.16" evidence="6"/>
<feature type="compositionally biased region" description="Acidic residues" evidence="7">
    <location>
        <begin position="645"/>
        <end position="658"/>
    </location>
</feature>
<accession>A0A0D7BFR7</accession>
<evidence type="ECO:0000259" key="8">
    <source>
        <dbReference type="PROSITE" id="PS50172"/>
    </source>
</evidence>
<dbReference type="InterPro" id="IPR023214">
    <property type="entry name" value="HAD_sf"/>
</dbReference>
<dbReference type="Gene3D" id="3.40.50.1000">
    <property type="entry name" value="HAD superfamily/HAD-like"/>
    <property type="match status" value="1"/>
</dbReference>
<organism evidence="10 11">
    <name type="scientific">Cylindrobasidium torrendii FP15055 ss-10</name>
    <dbReference type="NCBI Taxonomy" id="1314674"/>
    <lineage>
        <taxon>Eukaryota</taxon>
        <taxon>Fungi</taxon>
        <taxon>Dikarya</taxon>
        <taxon>Basidiomycota</taxon>
        <taxon>Agaricomycotina</taxon>
        <taxon>Agaricomycetes</taxon>
        <taxon>Agaricomycetidae</taxon>
        <taxon>Agaricales</taxon>
        <taxon>Marasmiineae</taxon>
        <taxon>Physalacriaceae</taxon>
        <taxon>Cylindrobasidium</taxon>
    </lineage>
</organism>
<dbReference type="NCBIfam" id="TIGR02250">
    <property type="entry name" value="FCP1_euk"/>
    <property type="match status" value="1"/>
</dbReference>
<feature type="compositionally biased region" description="Polar residues" evidence="7">
    <location>
        <begin position="681"/>
        <end position="691"/>
    </location>
</feature>
<evidence type="ECO:0000313" key="11">
    <source>
        <dbReference type="Proteomes" id="UP000054007"/>
    </source>
</evidence>
<name>A0A0D7BFR7_9AGAR</name>
<dbReference type="STRING" id="1314674.A0A0D7BFR7"/>
<feature type="compositionally biased region" description="Low complexity" evidence="7">
    <location>
        <begin position="384"/>
        <end position="394"/>
    </location>
</feature>
<dbReference type="PROSITE" id="PS50172">
    <property type="entry name" value="BRCT"/>
    <property type="match status" value="1"/>
</dbReference>
<dbReference type="Pfam" id="PF03031">
    <property type="entry name" value="NIF"/>
    <property type="match status" value="1"/>
</dbReference>
<dbReference type="AlphaFoldDB" id="A0A0D7BFR7"/>
<gene>
    <name evidence="10" type="ORF">CYLTODRAFT_420781</name>
</gene>
<dbReference type="Pfam" id="PF00533">
    <property type="entry name" value="BRCT"/>
    <property type="match status" value="1"/>
</dbReference>
<evidence type="ECO:0000256" key="1">
    <source>
        <dbReference type="ARBA" id="ARBA00004123"/>
    </source>
</evidence>
<dbReference type="SUPFAM" id="SSF56784">
    <property type="entry name" value="HAD-like"/>
    <property type="match status" value="1"/>
</dbReference>
<dbReference type="GO" id="GO:0005634">
    <property type="term" value="C:nucleus"/>
    <property type="evidence" value="ECO:0007669"/>
    <property type="project" value="UniProtKB-SubCell"/>
</dbReference>
<evidence type="ECO:0000256" key="3">
    <source>
        <dbReference type="ARBA" id="ARBA00023242"/>
    </source>
</evidence>
<feature type="region of interest" description="Disordered" evidence="7">
    <location>
        <begin position="191"/>
        <end position="216"/>
    </location>
</feature>
<feature type="compositionally biased region" description="Polar residues" evidence="7">
    <location>
        <begin position="430"/>
        <end position="444"/>
    </location>
</feature>
<dbReference type="SMART" id="SM00577">
    <property type="entry name" value="CPDc"/>
    <property type="match status" value="1"/>
</dbReference>
<dbReference type="CDD" id="cd17729">
    <property type="entry name" value="BRCT_CTDP1"/>
    <property type="match status" value="1"/>
</dbReference>
<evidence type="ECO:0000256" key="2">
    <source>
        <dbReference type="ARBA" id="ARBA00022801"/>
    </source>
</evidence>
<evidence type="ECO:0000256" key="7">
    <source>
        <dbReference type="SAM" id="MobiDB-lite"/>
    </source>
</evidence>
<evidence type="ECO:0000313" key="10">
    <source>
        <dbReference type="EMBL" id="KIY69388.1"/>
    </source>
</evidence>
<dbReference type="Gene3D" id="3.40.50.10190">
    <property type="entry name" value="BRCT domain"/>
    <property type="match status" value="1"/>
</dbReference>
<dbReference type="InterPro" id="IPR004274">
    <property type="entry name" value="FCP1_dom"/>
</dbReference>
<reference evidence="10 11" key="1">
    <citation type="journal article" date="2015" name="Fungal Genet. Biol.">
        <title>Evolution of novel wood decay mechanisms in Agaricales revealed by the genome sequences of Fistulina hepatica and Cylindrobasidium torrendii.</title>
        <authorList>
            <person name="Floudas D."/>
            <person name="Held B.W."/>
            <person name="Riley R."/>
            <person name="Nagy L.G."/>
            <person name="Koehler G."/>
            <person name="Ransdell A.S."/>
            <person name="Younus H."/>
            <person name="Chow J."/>
            <person name="Chiniquy J."/>
            <person name="Lipzen A."/>
            <person name="Tritt A."/>
            <person name="Sun H."/>
            <person name="Haridas S."/>
            <person name="LaButti K."/>
            <person name="Ohm R.A."/>
            <person name="Kues U."/>
            <person name="Blanchette R.A."/>
            <person name="Grigoriev I.V."/>
            <person name="Minto R.E."/>
            <person name="Hibbett D.S."/>
        </authorList>
    </citation>
    <scope>NUCLEOTIDE SEQUENCE [LARGE SCALE GENOMIC DNA]</scope>
    <source>
        <strain evidence="10 11">FP15055 ss-10</strain>
    </source>
</reference>
<keyword evidence="2 6" id="KW-0378">Hydrolase</keyword>
<feature type="region of interest" description="Disordered" evidence="7">
    <location>
        <begin position="645"/>
        <end position="741"/>
    </location>
</feature>
<feature type="region of interest" description="Disordered" evidence="7">
    <location>
        <begin position="422"/>
        <end position="460"/>
    </location>
</feature>